<evidence type="ECO:0000313" key="2">
    <source>
        <dbReference type="EMBL" id="CAD8108113.1"/>
    </source>
</evidence>
<keyword evidence="1" id="KW-1133">Transmembrane helix</keyword>
<evidence type="ECO:0000256" key="1">
    <source>
        <dbReference type="SAM" id="Phobius"/>
    </source>
</evidence>
<gene>
    <name evidence="2" type="ORF">PPRIM_AZ9-3.1.T1360015</name>
</gene>
<keyword evidence="3" id="KW-1185">Reference proteome</keyword>
<dbReference type="Proteomes" id="UP000688137">
    <property type="component" value="Unassembled WGS sequence"/>
</dbReference>
<accession>A0A8S1Q016</accession>
<sequence>MEMQKQLIVQFKCYKGYFLYIIKYIIKIILYFYDEIQSQFVSGLYLYGNLAQQTNEIKYQNDTKQISESTLNSKTDVIKLIPKNRKQVKQLGQEATKEPQQLIIQLQDNKILMSQLCQPVVIHSHRIISSNKHSTLESPKFKRNCLHLDNPQNTIKHQHFLKKGGQMQNSQKETKPWYPFARIKRKQILTSFIDQKQAQNIQNNQIFTHFQSMADLTGWQTNDDPQMEMQ</sequence>
<organism evidence="2 3">
    <name type="scientific">Paramecium primaurelia</name>
    <dbReference type="NCBI Taxonomy" id="5886"/>
    <lineage>
        <taxon>Eukaryota</taxon>
        <taxon>Sar</taxon>
        <taxon>Alveolata</taxon>
        <taxon>Ciliophora</taxon>
        <taxon>Intramacronucleata</taxon>
        <taxon>Oligohymenophorea</taxon>
        <taxon>Peniculida</taxon>
        <taxon>Parameciidae</taxon>
        <taxon>Paramecium</taxon>
    </lineage>
</organism>
<evidence type="ECO:0000313" key="3">
    <source>
        <dbReference type="Proteomes" id="UP000688137"/>
    </source>
</evidence>
<proteinExistence type="predicted"/>
<keyword evidence="1" id="KW-0472">Membrane</keyword>
<name>A0A8S1Q016_PARPR</name>
<dbReference type="AlphaFoldDB" id="A0A8S1Q016"/>
<feature type="transmembrane region" description="Helical" evidence="1">
    <location>
        <begin position="16"/>
        <end position="33"/>
    </location>
</feature>
<evidence type="ECO:0008006" key="4">
    <source>
        <dbReference type="Google" id="ProtNLM"/>
    </source>
</evidence>
<reference evidence="2" key="1">
    <citation type="submission" date="2021-01" db="EMBL/GenBank/DDBJ databases">
        <authorList>
            <consortium name="Genoscope - CEA"/>
            <person name="William W."/>
        </authorList>
    </citation>
    <scope>NUCLEOTIDE SEQUENCE</scope>
</reference>
<comment type="caution">
    <text evidence="2">The sequence shown here is derived from an EMBL/GenBank/DDBJ whole genome shotgun (WGS) entry which is preliminary data.</text>
</comment>
<protein>
    <recommendedName>
        <fullName evidence="4">Transmembrane protein</fullName>
    </recommendedName>
</protein>
<keyword evidence="1" id="KW-0812">Transmembrane</keyword>
<dbReference type="EMBL" id="CAJJDM010000139">
    <property type="protein sequence ID" value="CAD8108113.1"/>
    <property type="molecule type" value="Genomic_DNA"/>
</dbReference>